<dbReference type="Proteomes" id="UP000799767">
    <property type="component" value="Unassembled WGS sequence"/>
</dbReference>
<protein>
    <submittedName>
        <fullName evidence="2">Peptidase family T4 protein</fullName>
    </submittedName>
</protein>
<name>A0A6A6Q1U8_9PEZI</name>
<dbReference type="RefSeq" id="XP_033592528.1">
    <property type="nucleotide sequence ID" value="XM_033738607.1"/>
</dbReference>
<dbReference type="CDD" id="cd02253">
    <property type="entry name" value="DmpA"/>
    <property type="match status" value="1"/>
</dbReference>
<dbReference type="InterPro" id="IPR005321">
    <property type="entry name" value="Peptidase_S58_DmpA"/>
</dbReference>
<comment type="similarity">
    <text evidence="1">Belongs to the peptidase S58 family.</text>
</comment>
<dbReference type="Gene3D" id="3.60.70.12">
    <property type="entry name" value="L-amino peptidase D-ALA esterase/amidase"/>
    <property type="match status" value="1"/>
</dbReference>
<reference evidence="2" key="1">
    <citation type="journal article" date="2020" name="Stud. Mycol.">
        <title>101 Dothideomycetes genomes: a test case for predicting lifestyles and emergence of pathogens.</title>
        <authorList>
            <person name="Haridas S."/>
            <person name="Albert R."/>
            <person name="Binder M."/>
            <person name="Bloem J."/>
            <person name="Labutti K."/>
            <person name="Salamov A."/>
            <person name="Andreopoulos B."/>
            <person name="Baker S."/>
            <person name="Barry K."/>
            <person name="Bills G."/>
            <person name="Bluhm B."/>
            <person name="Cannon C."/>
            <person name="Castanera R."/>
            <person name="Culley D."/>
            <person name="Daum C."/>
            <person name="Ezra D."/>
            <person name="Gonzalez J."/>
            <person name="Henrissat B."/>
            <person name="Kuo A."/>
            <person name="Liang C."/>
            <person name="Lipzen A."/>
            <person name="Lutzoni F."/>
            <person name="Magnuson J."/>
            <person name="Mondo S."/>
            <person name="Nolan M."/>
            <person name="Ohm R."/>
            <person name="Pangilinan J."/>
            <person name="Park H.-J."/>
            <person name="Ramirez L."/>
            <person name="Alfaro M."/>
            <person name="Sun H."/>
            <person name="Tritt A."/>
            <person name="Yoshinaga Y."/>
            <person name="Zwiers L.-H."/>
            <person name="Turgeon B."/>
            <person name="Goodwin S."/>
            <person name="Spatafora J."/>
            <person name="Crous P."/>
            <person name="Grigoriev I."/>
        </authorList>
    </citation>
    <scope>NUCLEOTIDE SEQUENCE</scope>
    <source>
        <strain evidence="2">CBS 113389</strain>
    </source>
</reference>
<dbReference type="EMBL" id="MU001632">
    <property type="protein sequence ID" value="KAF2485959.1"/>
    <property type="molecule type" value="Genomic_DNA"/>
</dbReference>
<dbReference type="SUPFAM" id="SSF56266">
    <property type="entry name" value="DmpA/ArgJ-like"/>
    <property type="match status" value="1"/>
</dbReference>
<dbReference type="PANTHER" id="PTHR36512">
    <property type="entry name" value="D-AMINOPEPTIDASE"/>
    <property type="match status" value="1"/>
</dbReference>
<dbReference type="GeneID" id="54479609"/>
<dbReference type="AlphaFoldDB" id="A0A6A6Q1U8"/>
<evidence type="ECO:0000313" key="2">
    <source>
        <dbReference type="EMBL" id="KAF2485959.1"/>
    </source>
</evidence>
<evidence type="ECO:0000256" key="1">
    <source>
        <dbReference type="ARBA" id="ARBA00007068"/>
    </source>
</evidence>
<dbReference type="InterPro" id="IPR016117">
    <property type="entry name" value="ArgJ-like_dom_sf"/>
</dbReference>
<gene>
    <name evidence="2" type="ORF">BDY17DRAFT_68122</name>
</gene>
<dbReference type="FunFam" id="3.60.70.12:FF:000004">
    <property type="entry name" value="Beta-peptidyl aminopeptidase BapA"/>
    <property type="match status" value="1"/>
</dbReference>
<sequence>MPSSSIRDVLPNLQIGVWPPGPKNSITDVEGVLVHTQSIHAPASDTHDAVNTGVTTILPRKHWYRDCCYAGICRFNGAGELTGSHWIAETGLLNSPIIITGTFGIGAAHQGVYEYLCRDQPEFKEAPTLPVVGETWDGQLSDVGSFAVTPDHIVTGIRNATSDAVSLGNTGGGTGMVCHQYKGGTGSSSRIIAGHDIQDQTKRSYTVGVLVQANYGKKRNLRIGGVPIGRLLMEQDEKAAAAATYQEPNTARKDGSIIIIIATDAPLHPLQLQRLATRATVGLSRVGGLGHNGSGDIFLAFSTANKDALQNAGNWIGGGKDPAFEPKLLQLQALDENTINELMEGAADATEEAIYNALCAAETMTKAGHTIEALPLDRVKRIMEKYLI</sequence>
<organism evidence="2 3">
    <name type="scientific">Neohortaea acidophila</name>
    <dbReference type="NCBI Taxonomy" id="245834"/>
    <lineage>
        <taxon>Eukaryota</taxon>
        <taxon>Fungi</taxon>
        <taxon>Dikarya</taxon>
        <taxon>Ascomycota</taxon>
        <taxon>Pezizomycotina</taxon>
        <taxon>Dothideomycetes</taxon>
        <taxon>Dothideomycetidae</taxon>
        <taxon>Mycosphaerellales</taxon>
        <taxon>Teratosphaeriaceae</taxon>
        <taxon>Neohortaea</taxon>
    </lineage>
</organism>
<dbReference type="OrthoDB" id="2107894at2759"/>
<dbReference type="GO" id="GO:0004177">
    <property type="term" value="F:aminopeptidase activity"/>
    <property type="evidence" value="ECO:0007669"/>
    <property type="project" value="TreeGrafter"/>
</dbReference>
<proteinExistence type="inferred from homology"/>
<dbReference type="Pfam" id="PF03576">
    <property type="entry name" value="Peptidase_S58"/>
    <property type="match status" value="1"/>
</dbReference>
<accession>A0A6A6Q1U8</accession>
<evidence type="ECO:0000313" key="3">
    <source>
        <dbReference type="Proteomes" id="UP000799767"/>
    </source>
</evidence>
<dbReference type="PANTHER" id="PTHR36512:SF3">
    <property type="entry name" value="BLR5678 PROTEIN"/>
    <property type="match status" value="1"/>
</dbReference>
<keyword evidence="3" id="KW-1185">Reference proteome</keyword>